<protein>
    <submittedName>
        <fullName evidence="1">Uncharacterized protein</fullName>
    </submittedName>
</protein>
<proteinExistence type="predicted"/>
<sequence>MTRFLLSETAPQAPIHILIIPKAKDGLTGLSKAEERHCEILGYLLYTARLVAKQEGLDDGFRIVINDGPKGCQSVYHLHIHLLGGRQMTWPAG</sequence>
<dbReference type="Proteomes" id="UP001234297">
    <property type="component" value="Chromosome 1"/>
</dbReference>
<comment type="caution">
    <text evidence="1">The sequence shown here is derived from an EMBL/GenBank/DDBJ whole genome shotgun (WGS) entry which is preliminary data.</text>
</comment>
<gene>
    <name evidence="1" type="ORF">MRB53_001576</name>
</gene>
<keyword evidence="2" id="KW-1185">Reference proteome</keyword>
<evidence type="ECO:0000313" key="1">
    <source>
        <dbReference type="EMBL" id="KAJ8648553.1"/>
    </source>
</evidence>
<evidence type="ECO:0000313" key="2">
    <source>
        <dbReference type="Proteomes" id="UP001234297"/>
    </source>
</evidence>
<accession>A0ACC2MT31</accession>
<name>A0ACC2MT31_PERAE</name>
<dbReference type="EMBL" id="CM056809">
    <property type="protein sequence ID" value="KAJ8648553.1"/>
    <property type="molecule type" value="Genomic_DNA"/>
</dbReference>
<reference evidence="1 2" key="1">
    <citation type="journal article" date="2022" name="Hortic Res">
        <title>A haplotype resolved chromosomal level avocado genome allows analysis of novel avocado genes.</title>
        <authorList>
            <person name="Nath O."/>
            <person name="Fletcher S.J."/>
            <person name="Hayward A."/>
            <person name="Shaw L.M."/>
            <person name="Masouleh A.K."/>
            <person name="Furtado A."/>
            <person name="Henry R.J."/>
            <person name="Mitter N."/>
        </authorList>
    </citation>
    <scope>NUCLEOTIDE SEQUENCE [LARGE SCALE GENOMIC DNA]</scope>
    <source>
        <strain evidence="2">cv. Hass</strain>
    </source>
</reference>
<organism evidence="1 2">
    <name type="scientific">Persea americana</name>
    <name type="common">Avocado</name>
    <dbReference type="NCBI Taxonomy" id="3435"/>
    <lineage>
        <taxon>Eukaryota</taxon>
        <taxon>Viridiplantae</taxon>
        <taxon>Streptophyta</taxon>
        <taxon>Embryophyta</taxon>
        <taxon>Tracheophyta</taxon>
        <taxon>Spermatophyta</taxon>
        <taxon>Magnoliopsida</taxon>
        <taxon>Magnoliidae</taxon>
        <taxon>Laurales</taxon>
        <taxon>Lauraceae</taxon>
        <taxon>Persea</taxon>
    </lineage>
</organism>